<comment type="similarity">
    <text evidence="1">Belongs to the 3-oxoacid CoA-transferase subunit B family.</text>
</comment>
<gene>
    <name evidence="4" type="ORF">CLV42_103108</name>
</gene>
<dbReference type="EMBL" id="PYGK01000003">
    <property type="protein sequence ID" value="PSL33126.1"/>
    <property type="molecule type" value="Genomic_DNA"/>
</dbReference>
<dbReference type="Proteomes" id="UP000240978">
    <property type="component" value="Unassembled WGS sequence"/>
</dbReference>
<dbReference type="Pfam" id="PF01144">
    <property type="entry name" value="CoA_trans"/>
    <property type="match status" value="1"/>
</dbReference>
<keyword evidence="3" id="KW-0472">Membrane</keyword>
<proteinExistence type="inferred from homology"/>
<dbReference type="PROSITE" id="PS01274">
    <property type="entry name" value="COA_TRANSF_2"/>
    <property type="match status" value="1"/>
</dbReference>
<comment type="caution">
    <text evidence="4">The sequence shown here is derived from an EMBL/GenBank/DDBJ whole genome shotgun (WGS) entry which is preliminary data.</text>
</comment>
<sequence>MSLDKYGIAKRIAQELRDGMYVNLGIGIPTLVANFIPSGISIMLQSENGLLGMGPYPEEEEIDADLINAGKETVTVLPGGAFFDSAESFGMIRAGKVDLTVLGAMEVSDTGDIANWKIPGKMVKGMGGAMDLVASAKNIIVAMMHTNPKGESKLLPTCTLPLTGVSCVKKVVTELAVMDITPEGFHLLERAPGVSVEEIIAKTAGRLIVNGDIPEMKLN</sequence>
<evidence type="ECO:0000313" key="4">
    <source>
        <dbReference type="EMBL" id="PSL33126.1"/>
    </source>
</evidence>
<dbReference type="OrthoDB" id="9778604at2"/>
<dbReference type="InterPro" id="IPR037171">
    <property type="entry name" value="NagB/RpiA_transferase-like"/>
</dbReference>
<feature type="transmembrane region" description="Helical" evidence="3">
    <location>
        <begin position="21"/>
        <end position="44"/>
    </location>
</feature>
<dbReference type="NCBIfam" id="TIGR02428">
    <property type="entry name" value="pcaJ_scoB_fam"/>
    <property type="match status" value="1"/>
</dbReference>
<dbReference type="SMART" id="SM00882">
    <property type="entry name" value="CoA_trans"/>
    <property type="match status" value="1"/>
</dbReference>
<keyword evidence="2 4" id="KW-0808">Transferase</keyword>
<protein>
    <submittedName>
        <fullName evidence="4">3-oxoacid CoA-transferase subunit B</fullName>
    </submittedName>
</protein>
<keyword evidence="3" id="KW-1133">Transmembrane helix</keyword>
<keyword evidence="5" id="KW-1185">Reference proteome</keyword>
<dbReference type="RefSeq" id="WP_106601466.1">
    <property type="nucleotide sequence ID" value="NZ_PYGK01000003.1"/>
</dbReference>
<dbReference type="PANTHER" id="PTHR13707">
    <property type="entry name" value="KETOACID-COENZYME A TRANSFERASE"/>
    <property type="match status" value="1"/>
</dbReference>
<evidence type="ECO:0000256" key="2">
    <source>
        <dbReference type="ARBA" id="ARBA00022679"/>
    </source>
</evidence>
<dbReference type="PANTHER" id="PTHR13707:SF57">
    <property type="entry name" value="SUCCINYL-COA:3-KETOACID COENZYME A TRANSFERASE SUBUNIT B-RELATED"/>
    <property type="match status" value="1"/>
</dbReference>
<dbReference type="InterPro" id="IPR004165">
    <property type="entry name" value="CoA_trans_fam_I"/>
</dbReference>
<evidence type="ECO:0000256" key="1">
    <source>
        <dbReference type="ARBA" id="ARBA00007047"/>
    </source>
</evidence>
<dbReference type="Gene3D" id="3.40.1080.10">
    <property type="entry name" value="Glutaconate Coenzyme A-transferase"/>
    <property type="match status" value="1"/>
</dbReference>
<dbReference type="InterPro" id="IPR004164">
    <property type="entry name" value="CoA_transf_AS"/>
</dbReference>
<reference evidence="4 5" key="1">
    <citation type="submission" date="2018-03" db="EMBL/GenBank/DDBJ databases">
        <title>Genomic Encyclopedia of Archaeal and Bacterial Type Strains, Phase II (KMG-II): from individual species to whole genera.</title>
        <authorList>
            <person name="Goeker M."/>
        </authorList>
    </citation>
    <scope>NUCLEOTIDE SEQUENCE [LARGE SCALE GENOMIC DNA]</scope>
    <source>
        <strain evidence="4 5">DSM 18107</strain>
    </source>
</reference>
<keyword evidence="3" id="KW-0812">Transmembrane</keyword>
<evidence type="ECO:0000256" key="3">
    <source>
        <dbReference type="SAM" id="Phobius"/>
    </source>
</evidence>
<accession>A0A2P8GGN5</accession>
<evidence type="ECO:0000313" key="5">
    <source>
        <dbReference type="Proteomes" id="UP000240978"/>
    </source>
</evidence>
<name>A0A2P8GGN5_9BACT</name>
<dbReference type="FunFam" id="3.40.1080.10:FF:000001">
    <property type="entry name" value="Succinyl-coa:3-ketoacid-coenzyme a transferase subunit b"/>
    <property type="match status" value="1"/>
</dbReference>
<dbReference type="InterPro" id="IPR012791">
    <property type="entry name" value="3-oxoacid_CoA-transf_B"/>
</dbReference>
<dbReference type="AlphaFoldDB" id="A0A2P8GGN5"/>
<dbReference type="GO" id="GO:0008410">
    <property type="term" value="F:CoA-transferase activity"/>
    <property type="evidence" value="ECO:0007669"/>
    <property type="project" value="InterPro"/>
</dbReference>
<dbReference type="SUPFAM" id="SSF100950">
    <property type="entry name" value="NagB/RpiA/CoA transferase-like"/>
    <property type="match status" value="1"/>
</dbReference>
<organism evidence="4 5">
    <name type="scientific">Chitinophaga ginsengisoli</name>
    <dbReference type="NCBI Taxonomy" id="363837"/>
    <lineage>
        <taxon>Bacteria</taxon>
        <taxon>Pseudomonadati</taxon>
        <taxon>Bacteroidota</taxon>
        <taxon>Chitinophagia</taxon>
        <taxon>Chitinophagales</taxon>
        <taxon>Chitinophagaceae</taxon>
        <taxon>Chitinophaga</taxon>
    </lineage>
</organism>